<dbReference type="OrthoDB" id="513574at2759"/>
<dbReference type="STRING" id="29655.A0A0K9PPZ9"/>
<evidence type="ECO:0000313" key="3">
    <source>
        <dbReference type="Proteomes" id="UP000036987"/>
    </source>
</evidence>
<sequence>MALVFSLNTSAATSTASISPAIAGSRFSSFHTRRNLNWGAVSSPLKNRIARRIVVSGGPPSAGSRADDSSASFEMSMENALKLLGVSEGASFEDILRAKKSILASSKEDQEFVDKVEAAYEILLMQSLAQRRAGKVLNSNVRYADVKRVKTVQESNPMPQWMQSTVKNVSVSVESPSTSSLGIETGVFGSLIALTYVTGTATFPTGSNNGADVPGLILATAFGASLYFLAKKNVKLGKAALMTTGGLVVGAVIGSTVENWLQVDIVPFFGIRSPAVVVSEFVLVSQLLVSLYLR</sequence>
<dbReference type="Proteomes" id="UP000036987">
    <property type="component" value="Unassembled WGS sequence"/>
</dbReference>
<keyword evidence="2" id="KW-0346">Stress response</keyword>
<keyword evidence="3" id="KW-1185">Reference proteome</keyword>
<dbReference type="InterPro" id="IPR021788">
    <property type="entry name" value="CPP1-like"/>
</dbReference>
<dbReference type="OMA" id="FDMSVET"/>
<organism evidence="2 3">
    <name type="scientific">Zostera marina</name>
    <name type="common">Eelgrass</name>
    <dbReference type="NCBI Taxonomy" id="29655"/>
    <lineage>
        <taxon>Eukaryota</taxon>
        <taxon>Viridiplantae</taxon>
        <taxon>Streptophyta</taxon>
        <taxon>Embryophyta</taxon>
        <taxon>Tracheophyta</taxon>
        <taxon>Spermatophyta</taxon>
        <taxon>Magnoliopsida</taxon>
        <taxon>Liliopsida</taxon>
        <taxon>Zosteraceae</taxon>
        <taxon>Zostera</taxon>
    </lineage>
</organism>
<keyword evidence="1" id="KW-1133">Transmembrane helix</keyword>
<reference evidence="3" key="1">
    <citation type="journal article" date="2016" name="Nature">
        <title>The genome of the seagrass Zostera marina reveals angiosperm adaptation to the sea.</title>
        <authorList>
            <person name="Olsen J.L."/>
            <person name="Rouze P."/>
            <person name="Verhelst B."/>
            <person name="Lin Y.-C."/>
            <person name="Bayer T."/>
            <person name="Collen J."/>
            <person name="Dattolo E."/>
            <person name="De Paoli E."/>
            <person name="Dittami S."/>
            <person name="Maumus F."/>
            <person name="Michel G."/>
            <person name="Kersting A."/>
            <person name="Lauritano C."/>
            <person name="Lohaus R."/>
            <person name="Toepel M."/>
            <person name="Tonon T."/>
            <person name="Vanneste K."/>
            <person name="Amirebrahimi M."/>
            <person name="Brakel J."/>
            <person name="Bostroem C."/>
            <person name="Chovatia M."/>
            <person name="Grimwood J."/>
            <person name="Jenkins J.W."/>
            <person name="Jueterbock A."/>
            <person name="Mraz A."/>
            <person name="Stam W.T."/>
            <person name="Tice H."/>
            <person name="Bornberg-Bauer E."/>
            <person name="Green P.J."/>
            <person name="Pearson G.A."/>
            <person name="Procaccini G."/>
            <person name="Duarte C.M."/>
            <person name="Schmutz J."/>
            <person name="Reusch T.B.H."/>
            <person name="Van de Peer Y."/>
        </authorList>
    </citation>
    <scope>NUCLEOTIDE SEQUENCE [LARGE SCALE GENOMIC DNA]</scope>
    <source>
        <strain evidence="3">cv. Finnish</strain>
    </source>
</reference>
<evidence type="ECO:0000313" key="2">
    <source>
        <dbReference type="EMBL" id="KMZ70302.1"/>
    </source>
</evidence>
<dbReference type="GO" id="GO:0031969">
    <property type="term" value="C:chloroplast membrane"/>
    <property type="evidence" value="ECO:0000318"/>
    <property type="project" value="GO_Central"/>
</dbReference>
<protein>
    <submittedName>
        <fullName evidence="2">Heat shock protein DnaJ domain protein</fullName>
    </submittedName>
</protein>
<dbReference type="Pfam" id="PF11833">
    <property type="entry name" value="CPP1-like"/>
    <property type="match status" value="1"/>
</dbReference>
<name>A0A0K9PPZ9_ZOSMR</name>
<comment type="caution">
    <text evidence="2">The sequence shown here is derived from an EMBL/GenBank/DDBJ whole genome shotgun (WGS) entry which is preliminary data.</text>
</comment>
<dbReference type="PANTHER" id="PTHR33372">
    <property type="match status" value="1"/>
</dbReference>
<dbReference type="AlphaFoldDB" id="A0A0K9PPZ9"/>
<gene>
    <name evidence="2" type="ORF">ZOSMA_1G02810</name>
</gene>
<accession>A0A0K9PPZ9</accession>
<feature type="transmembrane region" description="Helical" evidence="1">
    <location>
        <begin position="239"/>
        <end position="257"/>
    </location>
</feature>
<keyword evidence="1" id="KW-0812">Transmembrane</keyword>
<feature type="transmembrane region" description="Helical" evidence="1">
    <location>
        <begin position="213"/>
        <end position="230"/>
    </location>
</feature>
<keyword evidence="1" id="KW-0472">Membrane</keyword>
<dbReference type="PANTHER" id="PTHR33372:SF10">
    <property type="entry name" value="OS03G0137300 PROTEIN"/>
    <property type="match status" value="1"/>
</dbReference>
<evidence type="ECO:0000256" key="1">
    <source>
        <dbReference type="SAM" id="Phobius"/>
    </source>
</evidence>
<dbReference type="EMBL" id="LFYR01000729">
    <property type="protein sequence ID" value="KMZ70302.1"/>
    <property type="molecule type" value="Genomic_DNA"/>
</dbReference>
<proteinExistence type="predicted"/>
<feature type="transmembrane region" description="Helical" evidence="1">
    <location>
        <begin position="269"/>
        <end position="293"/>
    </location>
</feature>